<feature type="region of interest" description="Disordered" evidence="1">
    <location>
        <begin position="308"/>
        <end position="476"/>
    </location>
</feature>
<gene>
    <name evidence="3" type="ORF">HNR25_002396</name>
</gene>
<evidence type="ECO:0000256" key="2">
    <source>
        <dbReference type="SAM" id="Phobius"/>
    </source>
</evidence>
<keyword evidence="2" id="KW-0812">Transmembrane</keyword>
<keyword evidence="2" id="KW-0472">Membrane</keyword>
<keyword evidence="2" id="KW-1133">Transmembrane helix</keyword>
<evidence type="ECO:0000313" key="3">
    <source>
        <dbReference type="EMBL" id="MBB5998645.1"/>
    </source>
</evidence>
<evidence type="ECO:0008006" key="5">
    <source>
        <dbReference type="Google" id="ProtNLM"/>
    </source>
</evidence>
<evidence type="ECO:0000313" key="4">
    <source>
        <dbReference type="Proteomes" id="UP000578077"/>
    </source>
</evidence>
<keyword evidence="4" id="KW-1185">Reference proteome</keyword>
<dbReference type="EMBL" id="JACHLY010000001">
    <property type="protein sequence ID" value="MBB5998645.1"/>
    <property type="molecule type" value="Genomic_DNA"/>
</dbReference>
<feature type="compositionally biased region" description="Low complexity" evidence="1">
    <location>
        <begin position="370"/>
        <end position="386"/>
    </location>
</feature>
<sequence length="537" mass="56657">MPAWTSQVPWWVIAAAALLLVIVALSGLRTLLARRPSRTADSDSGLHSGYLVATVLIAASALLLITVAFTMSYAALYDSATWLERTQLTAINGGDLRFLFPLGIDAVIVYFLAMDLVMEWQGRRHPLNRWSAYGLSAITIVLNVSQGEGTTSSYLGHAGPPVVIILIAEGVAAWVRHLAGLAHGTSADRIPAGRWIAHPLSTLKVARLMLGSGLTSYPDALEREQQRQLAYAMLREQYARRWRRATPHHLKWMLDNGYDLPAAFRIIRAMTASRVAMTADEARVLQGDAVPAPAAPDADGAQWRAVPIHGTGEAPNRTGTTADGGAGSRESDAAAAAAGAGDDHAERGHTPVFQAPGPASGFAAEHEPESAATEAAVSPAAGTASGRDGTGEPDTAGAVGEPEPAPESATGSAPAAEPETDPVPQSDPAPTAPVEIGAEPQSDAEPEPAATDAPPRRNARSLPRASSQEKRQRVRQLMETIPDITDEEIAGQIGVAPRTARRYRNEILNSAAASNGDVRVEESEDGRPRLVSTAYGE</sequence>
<comment type="caution">
    <text evidence="3">The sequence shown here is derived from an EMBL/GenBank/DDBJ whole genome shotgun (WGS) entry which is preliminary data.</text>
</comment>
<protein>
    <recommendedName>
        <fullName evidence="5">DUF2637 domain-containing protein</fullName>
    </recommendedName>
</protein>
<dbReference type="InterPro" id="IPR021235">
    <property type="entry name" value="DUF2637"/>
</dbReference>
<feature type="transmembrane region" description="Helical" evidence="2">
    <location>
        <begin position="6"/>
        <end position="28"/>
    </location>
</feature>
<feature type="transmembrane region" description="Helical" evidence="2">
    <location>
        <begin position="49"/>
        <end position="76"/>
    </location>
</feature>
<accession>A0A841E667</accession>
<dbReference type="Proteomes" id="UP000578077">
    <property type="component" value="Unassembled WGS sequence"/>
</dbReference>
<feature type="compositionally biased region" description="Basic and acidic residues" evidence="1">
    <location>
        <begin position="518"/>
        <end position="528"/>
    </location>
</feature>
<reference evidence="3 4" key="1">
    <citation type="submission" date="2020-08" db="EMBL/GenBank/DDBJ databases">
        <title>Sequencing the genomes of 1000 actinobacteria strains.</title>
        <authorList>
            <person name="Klenk H.-P."/>
        </authorList>
    </citation>
    <scope>NUCLEOTIDE SEQUENCE [LARGE SCALE GENOMIC DNA]</scope>
    <source>
        <strain evidence="3 4">DSM 44593</strain>
    </source>
</reference>
<proteinExistence type="predicted"/>
<dbReference type="AlphaFoldDB" id="A0A841E667"/>
<dbReference type="RefSeq" id="WP_184635035.1">
    <property type="nucleotide sequence ID" value="NZ_BAABKT010000041.1"/>
</dbReference>
<organism evidence="3 4">
    <name type="scientific">Streptomonospora salina</name>
    <dbReference type="NCBI Taxonomy" id="104205"/>
    <lineage>
        <taxon>Bacteria</taxon>
        <taxon>Bacillati</taxon>
        <taxon>Actinomycetota</taxon>
        <taxon>Actinomycetes</taxon>
        <taxon>Streptosporangiales</taxon>
        <taxon>Nocardiopsidaceae</taxon>
        <taxon>Streptomonospora</taxon>
    </lineage>
</organism>
<evidence type="ECO:0000256" key="1">
    <source>
        <dbReference type="SAM" id="MobiDB-lite"/>
    </source>
</evidence>
<name>A0A841E667_9ACTN</name>
<feature type="region of interest" description="Disordered" evidence="1">
    <location>
        <begin position="512"/>
        <end position="537"/>
    </location>
</feature>
<dbReference type="Pfam" id="PF10935">
    <property type="entry name" value="DUF2637"/>
    <property type="match status" value="1"/>
</dbReference>